<dbReference type="GO" id="GO:0016758">
    <property type="term" value="F:hexosyltransferase activity"/>
    <property type="evidence" value="ECO:0007669"/>
    <property type="project" value="InterPro"/>
</dbReference>
<name>A0A6G8Q7T0_9ACTN</name>
<protein>
    <submittedName>
        <fullName evidence="9">DUF2029 domain-containing protein</fullName>
    </submittedName>
</protein>
<evidence type="ECO:0000256" key="3">
    <source>
        <dbReference type="ARBA" id="ARBA00022679"/>
    </source>
</evidence>
<evidence type="ECO:0000256" key="2">
    <source>
        <dbReference type="ARBA" id="ARBA00022475"/>
    </source>
</evidence>
<dbReference type="EMBL" id="CP045119">
    <property type="protein sequence ID" value="QIN82544.1"/>
    <property type="molecule type" value="Genomic_DNA"/>
</dbReference>
<reference evidence="9 10" key="1">
    <citation type="submission" date="2019-10" db="EMBL/GenBank/DDBJ databases">
        <title>Rubrobacter sp nov SCSIO 52090 isolated from a deep-sea sediment in the South China Sea.</title>
        <authorList>
            <person name="Chen R.W."/>
        </authorList>
    </citation>
    <scope>NUCLEOTIDE SEQUENCE [LARGE SCALE GENOMIC DNA]</scope>
    <source>
        <strain evidence="9 10">SCSIO 52909</strain>
    </source>
</reference>
<feature type="transmembrane region" description="Helical" evidence="8">
    <location>
        <begin position="107"/>
        <end position="125"/>
    </location>
</feature>
<dbReference type="AlphaFoldDB" id="A0A6G8Q7T0"/>
<feature type="transmembrane region" description="Helical" evidence="8">
    <location>
        <begin position="311"/>
        <end position="341"/>
    </location>
</feature>
<evidence type="ECO:0000256" key="8">
    <source>
        <dbReference type="SAM" id="Phobius"/>
    </source>
</evidence>
<keyword evidence="4 8" id="KW-0812">Transmembrane</keyword>
<organism evidence="9 10">
    <name type="scientific">Rubrobacter tropicus</name>
    <dbReference type="NCBI Taxonomy" id="2653851"/>
    <lineage>
        <taxon>Bacteria</taxon>
        <taxon>Bacillati</taxon>
        <taxon>Actinomycetota</taxon>
        <taxon>Rubrobacteria</taxon>
        <taxon>Rubrobacterales</taxon>
        <taxon>Rubrobacteraceae</taxon>
        <taxon>Rubrobacter</taxon>
    </lineage>
</organism>
<evidence type="ECO:0000256" key="1">
    <source>
        <dbReference type="ARBA" id="ARBA00004651"/>
    </source>
</evidence>
<comment type="subcellular location">
    <subcellularLocation>
        <location evidence="1">Cell membrane</location>
        <topology evidence="1">Multi-pass membrane protein</topology>
    </subcellularLocation>
</comment>
<feature type="transmembrane region" description="Helical" evidence="8">
    <location>
        <begin position="182"/>
        <end position="202"/>
    </location>
</feature>
<dbReference type="Pfam" id="PF09594">
    <property type="entry name" value="GT87"/>
    <property type="match status" value="1"/>
</dbReference>
<evidence type="ECO:0000256" key="6">
    <source>
        <dbReference type="ARBA" id="ARBA00023136"/>
    </source>
</evidence>
<keyword evidence="6 8" id="KW-0472">Membrane</keyword>
<keyword evidence="10" id="KW-1185">Reference proteome</keyword>
<sequence length="390" mass="41178">MPLALLGAVLYGAVLGLSESLPPDLREGSNDLGTYHGAGEAILRGEIPYRDFFIEYPPGSLPAFLPPALFSDDRRAFVDLFSSEMALVLVAALFLVALTARRLGRAWPVPALTFTAGALLLYPVAVTRYDPVVTLSLAVAVLGAALGGRYRLLSYASLGFGAAAKLVPALAVLPLVLARRGAGLAIFFGVLALFFVPALAFGDARFVESFAYHADRGLQVESVAASVLLAAGKVEGVAFEFGAFEARGPAAGLAAGSSLPVSAALLAFTAFVMYRRFRREGPESLHFPRWAAALILAFMLGSKVLSPQYVLWLLPLVPICAGGPAGAGISIVFLAACWTTTQVFPTHYDDLLNLRYPGPQLLLLRNALLVALWGLLLLPIRQAGAKGVPS</sequence>
<keyword evidence="2" id="KW-1003">Cell membrane</keyword>
<dbReference type="Proteomes" id="UP000501452">
    <property type="component" value="Chromosome"/>
</dbReference>
<evidence type="ECO:0000313" key="9">
    <source>
        <dbReference type="EMBL" id="QIN82544.1"/>
    </source>
</evidence>
<comment type="similarity">
    <text evidence="7">Belongs to the glycosyltransferase 87 family.</text>
</comment>
<feature type="transmembrane region" description="Helical" evidence="8">
    <location>
        <begin position="362"/>
        <end position="380"/>
    </location>
</feature>
<feature type="transmembrane region" description="Helical" evidence="8">
    <location>
        <begin position="250"/>
        <end position="274"/>
    </location>
</feature>
<feature type="transmembrane region" description="Helical" evidence="8">
    <location>
        <begin position="286"/>
        <end position="305"/>
    </location>
</feature>
<feature type="transmembrane region" description="Helical" evidence="8">
    <location>
        <begin position="155"/>
        <end position="176"/>
    </location>
</feature>
<proteinExistence type="inferred from homology"/>
<evidence type="ECO:0000313" key="10">
    <source>
        <dbReference type="Proteomes" id="UP000501452"/>
    </source>
</evidence>
<dbReference type="InterPro" id="IPR018584">
    <property type="entry name" value="GT87"/>
</dbReference>
<evidence type="ECO:0000256" key="7">
    <source>
        <dbReference type="ARBA" id="ARBA00024033"/>
    </source>
</evidence>
<dbReference type="GO" id="GO:0005886">
    <property type="term" value="C:plasma membrane"/>
    <property type="evidence" value="ECO:0007669"/>
    <property type="project" value="UniProtKB-SubCell"/>
</dbReference>
<keyword evidence="3" id="KW-0808">Transferase</keyword>
<gene>
    <name evidence="9" type="ORF">GBA63_07735</name>
</gene>
<dbReference type="KEGG" id="rub:GBA63_07735"/>
<evidence type="ECO:0000256" key="5">
    <source>
        <dbReference type="ARBA" id="ARBA00022989"/>
    </source>
</evidence>
<accession>A0A6G8Q7T0</accession>
<dbReference type="RefSeq" id="WP_166174988.1">
    <property type="nucleotide sequence ID" value="NZ_CP045119.1"/>
</dbReference>
<feature type="transmembrane region" description="Helical" evidence="8">
    <location>
        <begin position="80"/>
        <end position="100"/>
    </location>
</feature>
<evidence type="ECO:0000256" key="4">
    <source>
        <dbReference type="ARBA" id="ARBA00022692"/>
    </source>
</evidence>
<keyword evidence="5 8" id="KW-1133">Transmembrane helix</keyword>